<keyword evidence="4 7" id="KW-0378">Hydrolase</keyword>
<evidence type="ECO:0000256" key="1">
    <source>
        <dbReference type="ARBA" id="ARBA00007447"/>
    </source>
</evidence>
<sequence length="455" mass="49389">MTLYSMHYLLKFTLLSLASLYFFVEPVFSTSRRALDQVKPTQIGFRVALKHVDHGSNYTKFERIQRGINRSKTRIEKMNAMVLASNLGTYDVESRVHPGNGEFLMNVAIGTPPNPFSAIMDTGSDLVWTQCKPCDECFDQSTPIFDPSQSSTFSKVSCSSDLCQALHSSTCQDGCQYMYTYGDYSSTQGILATETFTFGGSDKVSVPNIGFGCGADNEGNGFNQGAGLIGLGRGPLSLVSQLNEPTFSYCLTSIDGSKTSTLLMGSLASANSTLSASNSKATNVMTTPLLHNPSQPSFYYLNLEGISVGSTHLSIKKDLFTLSDDGTGGMIIDSGTTITYLEESAFDQVKKAFTSQMKLQLDDSGSTGLDLCFKLPKDTTTLKVPKFVFHFKEADLDLPSENYMIGDSNMGILCLAMGKSSGMSIFGNVQQQNMMVVHDLAKETLSFVPTQCDAL</sequence>
<feature type="domain" description="Peptidase A1" evidence="8">
    <location>
        <begin position="103"/>
        <end position="448"/>
    </location>
</feature>
<dbReference type="Pfam" id="PF14541">
    <property type="entry name" value="TAXi_C"/>
    <property type="match status" value="1"/>
</dbReference>
<keyword evidence="5" id="KW-0325">Glycoprotein</keyword>
<dbReference type="InterPro" id="IPR001969">
    <property type="entry name" value="Aspartic_peptidase_AS"/>
</dbReference>
<dbReference type="PRINTS" id="PR00792">
    <property type="entry name" value="PEPSIN"/>
</dbReference>
<reference evidence="10" key="2">
    <citation type="submission" date="2025-08" db="UniProtKB">
        <authorList>
            <consortium name="RefSeq"/>
        </authorList>
    </citation>
    <scope>IDENTIFICATION</scope>
    <source>
        <tissue evidence="10">Leaf</tissue>
    </source>
</reference>
<dbReference type="InterPro" id="IPR001461">
    <property type="entry name" value="Aspartic_peptidase_A1"/>
</dbReference>
<dbReference type="InterPro" id="IPR051708">
    <property type="entry name" value="Plant_Aspart_Prot_A1"/>
</dbReference>
<evidence type="ECO:0000256" key="3">
    <source>
        <dbReference type="ARBA" id="ARBA00022750"/>
    </source>
</evidence>
<gene>
    <name evidence="10" type="primary">LOC110792710</name>
</gene>
<dbReference type="GO" id="GO:0004190">
    <property type="term" value="F:aspartic-type endopeptidase activity"/>
    <property type="evidence" value="ECO:0000318"/>
    <property type="project" value="GO_Central"/>
</dbReference>
<evidence type="ECO:0000256" key="5">
    <source>
        <dbReference type="ARBA" id="ARBA00023180"/>
    </source>
</evidence>
<evidence type="ECO:0000256" key="4">
    <source>
        <dbReference type="ARBA" id="ARBA00022801"/>
    </source>
</evidence>
<evidence type="ECO:0000256" key="7">
    <source>
        <dbReference type="RuleBase" id="RU000454"/>
    </source>
</evidence>
<dbReference type="Pfam" id="PF14543">
    <property type="entry name" value="TAXi_N"/>
    <property type="match status" value="1"/>
</dbReference>
<organism evidence="9 10">
    <name type="scientific">Spinacia oleracea</name>
    <name type="common">Spinach</name>
    <dbReference type="NCBI Taxonomy" id="3562"/>
    <lineage>
        <taxon>Eukaryota</taxon>
        <taxon>Viridiplantae</taxon>
        <taxon>Streptophyta</taxon>
        <taxon>Embryophyta</taxon>
        <taxon>Tracheophyta</taxon>
        <taxon>Spermatophyta</taxon>
        <taxon>Magnoliopsida</taxon>
        <taxon>eudicotyledons</taxon>
        <taxon>Gunneridae</taxon>
        <taxon>Pentapetalae</taxon>
        <taxon>Caryophyllales</taxon>
        <taxon>Chenopodiaceae</taxon>
        <taxon>Chenopodioideae</taxon>
        <taxon>Anserineae</taxon>
        <taxon>Spinacia</taxon>
    </lineage>
</organism>
<dbReference type="GO" id="GO:0005576">
    <property type="term" value="C:extracellular region"/>
    <property type="evidence" value="ECO:0000318"/>
    <property type="project" value="GO_Central"/>
</dbReference>
<dbReference type="InterPro" id="IPR021109">
    <property type="entry name" value="Peptidase_aspartic_dom_sf"/>
</dbReference>
<reference evidence="9" key="1">
    <citation type="journal article" date="2021" name="Nat. Commun.">
        <title>Genomic analyses provide insights into spinach domestication and the genetic basis of agronomic traits.</title>
        <authorList>
            <person name="Cai X."/>
            <person name="Sun X."/>
            <person name="Xu C."/>
            <person name="Sun H."/>
            <person name="Wang X."/>
            <person name="Ge C."/>
            <person name="Zhang Z."/>
            <person name="Wang Q."/>
            <person name="Fei Z."/>
            <person name="Jiao C."/>
            <person name="Wang Q."/>
        </authorList>
    </citation>
    <scope>NUCLEOTIDE SEQUENCE [LARGE SCALE GENOMIC DNA]</scope>
    <source>
        <strain evidence="9">cv. Varoflay</strain>
    </source>
</reference>
<dbReference type="KEGG" id="soe:110792710"/>
<dbReference type="RefSeq" id="XP_021853223.2">
    <property type="nucleotide sequence ID" value="XM_021997531.2"/>
</dbReference>
<keyword evidence="3 7" id="KW-0064">Aspartyl protease</keyword>
<protein>
    <submittedName>
        <fullName evidence="10">Aspartic proteinase nepenthesin-1</fullName>
    </submittedName>
</protein>
<name>A0A9R0K0E7_SPIOL</name>
<dbReference type="InterPro" id="IPR034161">
    <property type="entry name" value="Pepsin-like_plant"/>
</dbReference>
<evidence type="ECO:0000313" key="10">
    <source>
        <dbReference type="RefSeq" id="XP_021853223.2"/>
    </source>
</evidence>
<dbReference type="AlphaFoldDB" id="A0A9R0K0E7"/>
<dbReference type="CDD" id="cd05476">
    <property type="entry name" value="pepsin_A_like_plant"/>
    <property type="match status" value="1"/>
</dbReference>
<dbReference type="SUPFAM" id="SSF50630">
    <property type="entry name" value="Acid proteases"/>
    <property type="match status" value="1"/>
</dbReference>
<dbReference type="Proteomes" id="UP000813463">
    <property type="component" value="Chromosome 4"/>
</dbReference>
<dbReference type="GeneID" id="110792710"/>
<feature type="active site" evidence="6">
    <location>
        <position position="333"/>
    </location>
</feature>
<evidence type="ECO:0000313" key="9">
    <source>
        <dbReference type="Proteomes" id="UP000813463"/>
    </source>
</evidence>
<evidence type="ECO:0000256" key="6">
    <source>
        <dbReference type="PIRSR" id="PIRSR601461-1"/>
    </source>
</evidence>
<proteinExistence type="inferred from homology"/>
<dbReference type="Gene3D" id="2.40.70.10">
    <property type="entry name" value="Acid Proteases"/>
    <property type="match status" value="2"/>
</dbReference>
<dbReference type="PROSITE" id="PS00141">
    <property type="entry name" value="ASP_PROTEASE"/>
    <property type="match status" value="1"/>
</dbReference>
<dbReference type="GO" id="GO:0006508">
    <property type="term" value="P:proteolysis"/>
    <property type="evidence" value="ECO:0007669"/>
    <property type="project" value="UniProtKB-KW"/>
</dbReference>
<evidence type="ECO:0000259" key="8">
    <source>
        <dbReference type="PROSITE" id="PS51767"/>
    </source>
</evidence>
<accession>A0A9R0K0E7</accession>
<keyword evidence="2 7" id="KW-0645">Protease</keyword>
<evidence type="ECO:0000256" key="2">
    <source>
        <dbReference type="ARBA" id="ARBA00022670"/>
    </source>
</evidence>
<dbReference type="InterPro" id="IPR032861">
    <property type="entry name" value="TAXi_N"/>
</dbReference>
<dbReference type="PANTHER" id="PTHR47967">
    <property type="entry name" value="OS07G0603500 PROTEIN-RELATED"/>
    <property type="match status" value="1"/>
</dbReference>
<comment type="similarity">
    <text evidence="1 7">Belongs to the peptidase A1 family.</text>
</comment>
<dbReference type="InterPro" id="IPR033121">
    <property type="entry name" value="PEPTIDASE_A1"/>
</dbReference>
<dbReference type="PANTHER" id="PTHR47967:SF23">
    <property type="entry name" value="OS04G0448300 PROTEIN"/>
    <property type="match status" value="1"/>
</dbReference>
<keyword evidence="9" id="KW-1185">Reference proteome</keyword>
<dbReference type="PROSITE" id="PS51767">
    <property type="entry name" value="PEPTIDASE_A1"/>
    <property type="match status" value="1"/>
</dbReference>
<feature type="active site" evidence="6">
    <location>
        <position position="121"/>
    </location>
</feature>
<dbReference type="InterPro" id="IPR032799">
    <property type="entry name" value="TAXi_C"/>
</dbReference>